<sequence>MSCLLVRLKLVLPLLATFLRKQKGEPMILETLFVRVPSLIGIRYLFLGLVTVLVVGLAGCGGGDSNSASNGGQPAPAAVIFTLSSDLTTIKTGSSNNAATITVSVRDTNNVPLEDVVVEISADSGEFMSSPTVTTDRRGMASAALWAGNDKSNRTINVSAIAYPGDDKAVSATPITVETTGTTVTLIAPNETVEMFDTEELIATVTDADGFPVTDVPVTLTSALAAQIFPATSNSLDDGTAGFGYTAMVAGTDTLTASIAGASSSLPLTITELDPALVVYSITASRSEILSGARDNTALFTVTSRKANGAIVPAQAVNVSVDNGGVSSITQGVTDANGNLQFEVGYGADRSDRRLTVTVQGGTTTADIPINVAGTTLTLTRGDSLEAGGPGVPWTVALLDADGVPIQDSVQMDIQSGSAMLNYQLDTILEPLPPLMLGGGEDNVFELGPTTRLTGYGFTIKAIYGLGRQQSNAVTTRVVAPYQTDDKATVTADHGTNFDNVIGYDSSIGWIVPVQENAVGPSTLATQPGGTYAAIQVTASDLTGQPATIALRGSRANGCSTRPMHGTVACQGSKNTKLRIWYDPADNPSLPDGIYTAEFRVAGYRQTDTVTPIQQLTIRVNIAVAREIVN</sequence>
<feature type="domain" description="Big-1" evidence="2">
    <location>
        <begin position="183"/>
        <end position="273"/>
    </location>
</feature>
<dbReference type="AlphaFoldDB" id="A0A3G8H152"/>
<gene>
    <name evidence="3" type="ORF">EHF44_12730</name>
</gene>
<dbReference type="SUPFAM" id="SSF49373">
    <property type="entry name" value="Invasin/intimin cell-adhesion fragments"/>
    <property type="match status" value="3"/>
</dbReference>
<dbReference type="Proteomes" id="UP000270411">
    <property type="component" value="Chromosome 1"/>
</dbReference>
<evidence type="ECO:0000313" key="4">
    <source>
        <dbReference type="Proteomes" id="UP000270411"/>
    </source>
</evidence>
<dbReference type="Gene3D" id="2.60.40.10">
    <property type="entry name" value="Immunoglobulins"/>
    <property type="match status" value="3"/>
</dbReference>
<dbReference type="InterPro" id="IPR013783">
    <property type="entry name" value="Ig-like_fold"/>
</dbReference>
<dbReference type="EMBL" id="CP033969">
    <property type="protein sequence ID" value="AZG14231.1"/>
    <property type="molecule type" value="Genomic_DNA"/>
</dbReference>
<evidence type="ECO:0000313" key="3">
    <source>
        <dbReference type="EMBL" id="AZG14231.1"/>
    </source>
</evidence>
<reference evidence="4" key="1">
    <citation type="submission" date="2018-11" db="EMBL/GenBank/DDBJ databases">
        <title>FDA dAtabase for Regulatory Grade micrObial Sequences (FDA-ARGOS): Supporting development and validation of Infectious Disease Dx tests.</title>
        <authorList>
            <person name="Goldberg B."/>
            <person name="Campos J."/>
            <person name="Tallon L."/>
            <person name="Sadzewicz L."/>
            <person name="Zhao X."/>
            <person name="Vavikolanu K."/>
            <person name="Mehta A."/>
            <person name="Aluvathingal J."/>
            <person name="Nadendla S."/>
            <person name="Geyer C."/>
            <person name="Nandy P."/>
            <person name="Yan Y."/>
            <person name="Sichtig H."/>
        </authorList>
    </citation>
    <scope>NUCLEOTIDE SEQUENCE [LARGE SCALE GENOMIC DNA]</scope>
    <source>
        <strain evidence="4">FDAARGOS_614</strain>
    </source>
</reference>
<name>A0A3G8H152_9BURK</name>
<dbReference type="PROSITE" id="PS51127">
    <property type="entry name" value="BIG1"/>
    <property type="match status" value="1"/>
</dbReference>
<dbReference type="SMART" id="SM00634">
    <property type="entry name" value="BID_1"/>
    <property type="match status" value="2"/>
</dbReference>
<evidence type="ECO:0000256" key="1">
    <source>
        <dbReference type="ARBA" id="ARBA00010116"/>
    </source>
</evidence>
<proteinExistence type="inferred from homology"/>
<comment type="similarity">
    <text evidence="1">Belongs to the intimin/invasin family.</text>
</comment>
<organism evidence="3 4">
    <name type="scientific">Cupriavidus pauculus</name>
    <dbReference type="NCBI Taxonomy" id="82633"/>
    <lineage>
        <taxon>Bacteria</taxon>
        <taxon>Pseudomonadati</taxon>
        <taxon>Pseudomonadota</taxon>
        <taxon>Betaproteobacteria</taxon>
        <taxon>Burkholderiales</taxon>
        <taxon>Burkholderiaceae</taxon>
        <taxon>Cupriavidus</taxon>
    </lineage>
</organism>
<dbReference type="KEGG" id="cpau:EHF44_12730"/>
<dbReference type="InterPro" id="IPR003344">
    <property type="entry name" value="Big_1_dom"/>
</dbReference>
<accession>A0A3G8H152</accession>
<dbReference type="InterPro" id="IPR008964">
    <property type="entry name" value="Invasin/intimin_cell_adhesion"/>
</dbReference>
<protein>
    <recommendedName>
        <fullName evidence="2">Big-1 domain-containing protein</fullName>
    </recommendedName>
</protein>
<evidence type="ECO:0000259" key="2">
    <source>
        <dbReference type="PROSITE" id="PS51127"/>
    </source>
</evidence>
<dbReference type="OrthoDB" id="5620247at2"/>